<protein>
    <submittedName>
        <fullName evidence="3">Uncharacterized protein</fullName>
    </submittedName>
</protein>
<feature type="compositionally biased region" description="Basic and acidic residues" evidence="1">
    <location>
        <begin position="108"/>
        <end position="136"/>
    </location>
</feature>
<evidence type="ECO:0000256" key="2">
    <source>
        <dbReference type="SAM" id="Phobius"/>
    </source>
</evidence>
<keyword evidence="2" id="KW-0812">Transmembrane</keyword>
<keyword evidence="2" id="KW-0472">Membrane</keyword>
<gene>
    <name evidence="3" type="ORF">AVDCRST_MAG86-3279</name>
</gene>
<evidence type="ECO:0000256" key="1">
    <source>
        <dbReference type="SAM" id="MobiDB-lite"/>
    </source>
</evidence>
<proteinExistence type="predicted"/>
<organism evidence="3">
    <name type="scientific">uncultured Truepera sp</name>
    <dbReference type="NCBI Taxonomy" id="543023"/>
    <lineage>
        <taxon>Bacteria</taxon>
        <taxon>Thermotogati</taxon>
        <taxon>Deinococcota</taxon>
        <taxon>Deinococci</taxon>
        <taxon>Trueperales</taxon>
        <taxon>Trueperaceae</taxon>
        <taxon>Truepera</taxon>
        <taxon>environmental samples</taxon>
    </lineage>
</organism>
<feature type="region of interest" description="Disordered" evidence="1">
    <location>
        <begin position="99"/>
        <end position="154"/>
    </location>
</feature>
<feature type="transmembrane region" description="Helical" evidence="2">
    <location>
        <begin position="39"/>
        <end position="58"/>
    </location>
</feature>
<feature type="transmembrane region" description="Helical" evidence="2">
    <location>
        <begin position="12"/>
        <end position="32"/>
    </location>
</feature>
<dbReference type="EMBL" id="CADCWP010000297">
    <property type="protein sequence ID" value="CAA9584357.1"/>
    <property type="molecule type" value="Genomic_DNA"/>
</dbReference>
<evidence type="ECO:0000313" key="3">
    <source>
        <dbReference type="EMBL" id="CAA9584357.1"/>
    </source>
</evidence>
<accession>A0A6J4VQ53</accession>
<feature type="transmembrane region" description="Helical" evidence="2">
    <location>
        <begin position="70"/>
        <end position="88"/>
    </location>
</feature>
<dbReference type="AlphaFoldDB" id="A0A6J4VQ53"/>
<name>A0A6J4VQ53_9DEIN</name>
<keyword evidence="2" id="KW-1133">Transmembrane helix</keyword>
<reference evidence="3" key="1">
    <citation type="submission" date="2020-02" db="EMBL/GenBank/DDBJ databases">
        <authorList>
            <person name="Meier V. D."/>
        </authorList>
    </citation>
    <scope>NUCLEOTIDE SEQUENCE</scope>
    <source>
        <strain evidence="3">AVDCRST_MAG86</strain>
    </source>
</reference>
<sequence>MLEILSWGGAYLTTPLDFTRALLLVALFLTFVKACVLRRWYVAACLLPPLLYWLDLTLLETVPWAQQLTWLRVAVNVGYAGMVARIYVDIRRGETFQSEMDEKDTEMDEKNNQLDRKDREMDEKNQETTRLRDSLNRRKRAGPGGADLPKTAYG</sequence>